<gene>
    <name evidence="2" type="ORF">GO816_10200</name>
</gene>
<dbReference type="AlphaFoldDB" id="A0A6I4I8C5"/>
<evidence type="ECO:0000313" key="2">
    <source>
        <dbReference type="EMBL" id="MVN91495.1"/>
    </source>
</evidence>
<dbReference type="PANTHER" id="PTHR21666:SF270">
    <property type="entry name" value="MUREIN HYDROLASE ACTIVATOR ENVC"/>
    <property type="match status" value="1"/>
</dbReference>
<dbReference type="InterPro" id="IPR016047">
    <property type="entry name" value="M23ase_b-sheet_dom"/>
</dbReference>
<accession>A0A6I4I8C5</accession>
<proteinExistence type="predicted"/>
<dbReference type="SUPFAM" id="SSF51261">
    <property type="entry name" value="Duplicated hybrid motif"/>
    <property type="match status" value="1"/>
</dbReference>
<reference evidence="2 3" key="1">
    <citation type="submission" date="2019-12" db="EMBL/GenBank/DDBJ databases">
        <title>Mucilaginibacter sp. HME9299 genome sequencing and assembly.</title>
        <authorList>
            <person name="Kang H."/>
            <person name="Kim H."/>
            <person name="Joh K."/>
        </authorList>
    </citation>
    <scope>NUCLEOTIDE SEQUENCE [LARGE SCALE GENOMIC DNA]</scope>
    <source>
        <strain evidence="2 3">HME9299</strain>
    </source>
</reference>
<dbReference type="Proteomes" id="UP000434850">
    <property type="component" value="Unassembled WGS sequence"/>
</dbReference>
<feature type="domain" description="M23ase beta-sheet core" evidence="1">
    <location>
        <begin position="213"/>
        <end position="311"/>
    </location>
</feature>
<dbReference type="RefSeq" id="WP_157541755.1">
    <property type="nucleotide sequence ID" value="NZ_WQLA01000003.1"/>
</dbReference>
<protein>
    <submittedName>
        <fullName evidence="2">Peptidoglycan DD-metalloendopeptidase family protein</fullName>
    </submittedName>
</protein>
<keyword evidence="3" id="KW-1185">Reference proteome</keyword>
<sequence length="365" mass="40230">MKATALFIYLFLYLMIHLTTLVCGQVKLTVNAQYDPVSINGTRWLYYELLISNRGTAPVNILNLKVKGKNGQTIVDLSGSKLQARLRTKLLNNKLAPGTSTFMYMEVPKMGRDLHPLNNILTYIPDGDRTVQTVSVSTQLSNKQPLLIGSPLSGDNWAAVYDPVWERGHRRVYYAVDGTYRLPGRFAIDFIKLDSSGRFAKGDQDSIKNWYGYGADVLAVEDGVIAAAVDTFKESQTLSAHPAHDSSRATGNYIAMQIAPNVFAFYEHLKPGSVSVKVGERVKAGQVIASIGFTGQSTGPHLHFHLADRNSPLGAEGIPYGFKKFVKIGTYQNFEDFGRKRWSPLPHTSNNVGIGLPASNSVLNF</sequence>
<dbReference type="EMBL" id="WQLA01000003">
    <property type="protein sequence ID" value="MVN91495.1"/>
    <property type="molecule type" value="Genomic_DNA"/>
</dbReference>
<dbReference type="OrthoDB" id="9809488at2"/>
<evidence type="ECO:0000259" key="1">
    <source>
        <dbReference type="Pfam" id="PF01551"/>
    </source>
</evidence>
<evidence type="ECO:0000313" key="3">
    <source>
        <dbReference type="Proteomes" id="UP000434850"/>
    </source>
</evidence>
<comment type="caution">
    <text evidence="2">The sequence shown here is derived from an EMBL/GenBank/DDBJ whole genome shotgun (WGS) entry which is preliminary data.</text>
</comment>
<dbReference type="InterPro" id="IPR011055">
    <property type="entry name" value="Dup_hybrid_motif"/>
</dbReference>
<dbReference type="GO" id="GO:0004222">
    <property type="term" value="F:metalloendopeptidase activity"/>
    <property type="evidence" value="ECO:0007669"/>
    <property type="project" value="TreeGrafter"/>
</dbReference>
<dbReference type="Gene3D" id="2.70.70.10">
    <property type="entry name" value="Glucose Permease (Domain IIA)"/>
    <property type="match status" value="1"/>
</dbReference>
<organism evidence="2 3">
    <name type="scientific">Mucilaginibacter aquatilis</name>
    <dbReference type="NCBI Taxonomy" id="1517760"/>
    <lineage>
        <taxon>Bacteria</taxon>
        <taxon>Pseudomonadati</taxon>
        <taxon>Bacteroidota</taxon>
        <taxon>Sphingobacteriia</taxon>
        <taxon>Sphingobacteriales</taxon>
        <taxon>Sphingobacteriaceae</taxon>
        <taxon>Mucilaginibacter</taxon>
    </lineage>
</organism>
<dbReference type="InterPro" id="IPR050570">
    <property type="entry name" value="Cell_wall_metabolism_enzyme"/>
</dbReference>
<dbReference type="CDD" id="cd12797">
    <property type="entry name" value="M23_peptidase"/>
    <property type="match status" value="1"/>
</dbReference>
<dbReference type="PANTHER" id="PTHR21666">
    <property type="entry name" value="PEPTIDASE-RELATED"/>
    <property type="match status" value="1"/>
</dbReference>
<dbReference type="Pfam" id="PF01551">
    <property type="entry name" value="Peptidase_M23"/>
    <property type="match status" value="1"/>
</dbReference>
<name>A0A6I4I8C5_9SPHI</name>